<accession>A0A1R3SVR8</accession>
<dbReference type="EMBL" id="LT605205">
    <property type="protein sequence ID" value="SCD19060.1"/>
    <property type="molecule type" value="Genomic_DNA"/>
</dbReference>
<reference evidence="2" key="1">
    <citation type="submission" date="2016-08" db="EMBL/GenBank/DDBJ databases">
        <authorList>
            <person name="Wibberg D."/>
        </authorList>
    </citation>
    <scope>NUCLEOTIDE SEQUENCE [LARGE SCALE GENOMIC DNA]</scope>
</reference>
<keyword evidence="2" id="KW-1185">Reference proteome</keyword>
<organism evidence="1 2">
    <name type="scientific">Proteiniphilum saccharofermentans</name>
    <dbReference type="NCBI Taxonomy" id="1642647"/>
    <lineage>
        <taxon>Bacteria</taxon>
        <taxon>Pseudomonadati</taxon>
        <taxon>Bacteroidota</taxon>
        <taxon>Bacteroidia</taxon>
        <taxon>Bacteroidales</taxon>
        <taxon>Dysgonomonadaceae</taxon>
        <taxon>Proteiniphilum</taxon>
    </lineage>
</organism>
<evidence type="ECO:0000313" key="2">
    <source>
        <dbReference type="Proteomes" id="UP000187464"/>
    </source>
</evidence>
<dbReference type="AlphaFoldDB" id="A0A1R3SVR8"/>
<dbReference type="KEGG" id="psac:PSM36_0224"/>
<protein>
    <submittedName>
        <fullName evidence="1">Uncharacterized protein</fullName>
    </submittedName>
</protein>
<proteinExistence type="predicted"/>
<dbReference type="Proteomes" id="UP000187464">
    <property type="component" value="Chromosome I"/>
</dbReference>
<gene>
    <name evidence="1" type="ORF">PSM36_0224</name>
</gene>
<evidence type="ECO:0000313" key="1">
    <source>
        <dbReference type="EMBL" id="SCD19060.1"/>
    </source>
</evidence>
<sequence length="36" mass="4055">MLKMNFEEARKIKITAGQIAAAVIFIIDEKLSFNVT</sequence>
<name>A0A1R3SVR8_9BACT</name>